<dbReference type="KEGG" id="tta:Theth_1714"/>
<evidence type="ECO:0000256" key="2">
    <source>
        <dbReference type="SAM" id="Phobius"/>
    </source>
</evidence>
<accession>F7YVT7</accession>
<dbReference type="SUPFAM" id="SSF58100">
    <property type="entry name" value="Bacterial hemolysins"/>
    <property type="match status" value="1"/>
</dbReference>
<dbReference type="InterPro" id="IPR001119">
    <property type="entry name" value="SLH_dom"/>
</dbReference>
<evidence type="ECO:0000256" key="1">
    <source>
        <dbReference type="SAM" id="Coils"/>
    </source>
</evidence>
<protein>
    <recommendedName>
        <fullName evidence="3">SLH domain-containing protein</fullName>
    </recommendedName>
</protein>
<reference evidence="4 5" key="1">
    <citation type="submission" date="2010-11" db="EMBL/GenBank/DDBJ databases">
        <title>The complete genome of Thermotoga thermarum DSM 5069.</title>
        <authorList>
            <consortium name="US DOE Joint Genome Institute (JGI-PGF)"/>
            <person name="Lucas S."/>
            <person name="Copeland A."/>
            <person name="Lapidus A."/>
            <person name="Bruce D."/>
            <person name="Goodwin L."/>
            <person name="Pitluck S."/>
            <person name="Kyrpides N."/>
            <person name="Mavromatis K."/>
            <person name="Ivanova N."/>
            <person name="Zeytun A."/>
            <person name="Brettin T."/>
            <person name="Detter J.C."/>
            <person name="Tapia R."/>
            <person name="Han C."/>
            <person name="Land M."/>
            <person name="Hauser L."/>
            <person name="Markowitz V."/>
            <person name="Cheng J.-F."/>
            <person name="Hugenholtz P."/>
            <person name="Woyke T."/>
            <person name="Wu D."/>
            <person name="Spring S."/>
            <person name="Schroeder M."/>
            <person name="Brambilla E."/>
            <person name="Klenk H.-P."/>
            <person name="Eisen J.A."/>
        </authorList>
    </citation>
    <scope>NUCLEOTIDE SEQUENCE [LARGE SCALE GENOMIC DNA]</scope>
    <source>
        <strain evidence="4 5">DSM 5069</strain>
    </source>
</reference>
<dbReference type="PATRIC" id="fig|688269.3.peg.1765"/>
<keyword evidence="2" id="KW-0812">Transmembrane</keyword>
<evidence type="ECO:0000313" key="5">
    <source>
        <dbReference type="Proteomes" id="UP000006804"/>
    </source>
</evidence>
<keyword evidence="5" id="KW-1185">Reference proteome</keyword>
<sequence precursor="true">MRKLVLALLTVVSLILVAQEVRIRDISPILDIYEPVSFVVQRGIMELDENGNFRGGLLTTRFDIAQYLYRLIKVFKLEEVVPELEGLKKSVEEQKIKYIGVESAYKVVEEKIAQLESALNGLNVKMDEMSKQLALQVVAEVEKALSAQKIGELFTRVDLLQKQVENLGEQTEAVAKQYETVQSIVQGTVSKLSQLEAKQESTTKDLSSLKSEVTILKGKMDEQLVMLENLKKEVDTKISLAEKLMDEKLSSALNRYDMNLKNLASDVSLQRKELADLTQNLLGLKGQIEMLQKTIDLLEINATKKQVEDLQKLVEETRKRIEQTTVNLRSFEERLAALDISALEKRISELEARQKNTESSILTAYLLGGLGAVAGVLALIIAFGK</sequence>
<dbReference type="RefSeq" id="WP_013932967.1">
    <property type="nucleotide sequence ID" value="NC_015707.1"/>
</dbReference>
<feature type="coiled-coil region" evidence="1">
    <location>
        <begin position="105"/>
        <end position="132"/>
    </location>
</feature>
<dbReference type="STRING" id="688269.Theth_1714"/>
<keyword evidence="2" id="KW-0472">Membrane</keyword>
<gene>
    <name evidence="4" type="ORF">Theth_1714</name>
</gene>
<dbReference type="eggNOG" id="COG1196">
    <property type="taxonomic scope" value="Bacteria"/>
</dbReference>
<dbReference type="AlphaFoldDB" id="F7YVT7"/>
<dbReference type="Proteomes" id="UP000006804">
    <property type="component" value="Chromosome"/>
</dbReference>
<dbReference type="Gene3D" id="1.10.287.1490">
    <property type="match status" value="1"/>
</dbReference>
<feature type="transmembrane region" description="Helical" evidence="2">
    <location>
        <begin position="362"/>
        <end position="383"/>
    </location>
</feature>
<dbReference type="EMBL" id="CP002351">
    <property type="protein sequence ID" value="AEH51759.1"/>
    <property type="molecule type" value="Genomic_DNA"/>
</dbReference>
<name>F7YVT7_9THEM</name>
<evidence type="ECO:0000259" key="3">
    <source>
        <dbReference type="Pfam" id="PF00395"/>
    </source>
</evidence>
<dbReference type="HOGENOM" id="CLU_668903_0_0_0"/>
<organism evidence="4 5">
    <name type="scientific">Pseudothermotoga thermarum DSM 5069</name>
    <dbReference type="NCBI Taxonomy" id="688269"/>
    <lineage>
        <taxon>Bacteria</taxon>
        <taxon>Thermotogati</taxon>
        <taxon>Thermotogota</taxon>
        <taxon>Thermotogae</taxon>
        <taxon>Thermotogales</taxon>
        <taxon>Thermotogaceae</taxon>
        <taxon>Pseudothermotoga</taxon>
    </lineage>
</organism>
<feature type="domain" description="SLH" evidence="3">
    <location>
        <begin position="23"/>
        <end position="65"/>
    </location>
</feature>
<keyword evidence="2" id="KW-1133">Transmembrane helix</keyword>
<dbReference type="OrthoDB" id="47426at2"/>
<proteinExistence type="predicted"/>
<evidence type="ECO:0000313" key="4">
    <source>
        <dbReference type="EMBL" id="AEH51759.1"/>
    </source>
</evidence>
<feature type="coiled-coil region" evidence="1">
    <location>
        <begin position="157"/>
        <end position="360"/>
    </location>
</feature>
<dbReference type="Pfam" id="PF00395">
    <property type="entry name" value="SLH"/>
    <property type="match status" value="1"/>
</dbReference>
<keyword evidence="1" id="KW-0175">Coiled coil</keyword>